<accession>A0A8X6JPG9</accession>
<evidence type="ECO:0000313" key="1">
    <source>
        <dbReference type="EMBL" id="GFS49216.1"/>
    </source>
</evidence>
<dbReference type="EMBL" id="BMAV01026309">
    <property type="protein sequence ID" value="GFS49216.1"/>
    <property type="molecule type" value="Genomic_DNA"/>
</dbReference>
<dbReference type="Proteomes" id="UP000886998">
    <property type="component" value="Unassembled WGS sequence"/>
</dbReference>
<evidence type="ECO:0000313" key="2">
    <source>
        <dbReference type="Proteomes" id="UP000886998"/>
    </source>
</evidence>
<gene>
    <name evidence="1" type="primary">NCL1_45509</name>
    <name evidence="1" type="ORF">TNIN_490341</name>
</gene>
<reference evidence="1" key="1">
    <citation type="submission" date="2020-08" db="EMBL/GenBank/DDBJ databases">
        <title>Multicomponent nature underlies the extraordinary mechanical properties of spider dragline silk.</title>
        <authorList>
            <person name="Kono N."/>
            <person name="Nakamura H."/>
            <person name="Mori M."/>
            <person name="Yoshida Y."/>
            <person name="Ohtoshi R."/>
            <person name="Malay A.D."/>
            <person name="Moran D.A.P."/>
            <person name="Tomita M."/>
            <person name="Numata K."/>
            <person name="Arakawa K."/>
        </authorList>
    </citation>
    <scope>NUCLEOTIDE SEQUENCE</scope>
</reference>
<keyword evidence="2" id="KW-1185">Reference proteome</keyword>
<dbReference type="AlphaFoldDB" id="A0A8X6JPG9"/>
<protein>
    <submittedName>
        <fullName evidence="1">Uncharacterized protein</fullName>
    </submittedName>
</protein>
<proteinExistence type="predicted"/>
<name>A0A8X6JPG9_9ARAC</name>
<sequence length="89" mass="10510">MAPEEQIRMLQLYPYHVLRIYLFWPSQTSFCDAAATVKDTLSNRSFLYLIHIMICQKILLGWRDSDYADLLRRFWSGKPGTLQGIRKGR</sequence>
<organism evidence="1 2">
    <name type="scientific">Trichonephila inaurata madagascariensis</name>
    <dbReference type="NCBI Taxonomy" id="2747483"/>
    <lineage>
        <taxon>Eukaryota</taxon>
        <taxon>Metazoa</taxon>
        <taxon>Ecdysozoa</taxon>
        <taxon>Arthropoda</taxon>
        <taxon>Chelicerata</taxon>
        <taxon>Arachnida</taxon>
        <taxon>Araneae</taxon>
        <taxon>Araneomorphae</taxon>
        <taxon>Entelegynae</taxon>
        <taxon>Araneoidea</taxon>
        <taxon>Nephilidae</taxon>
        <taxon>Trichonephila</taxon>
        <taxon>Trichonephila inaurata</taxon>
    </lineage>
</organism>
<comment type="caution">
    <text evidence="1">The sequence shown here is derived from an EMBL/GenBank/DDBJ whole genome shotgun (WGS) entry which is preliminary data.</text>
</comment>